<comment type="caution">
    <text evidence="4">The sequence shown here is derived from an EMBL/GenBank/DDBJ whole genome shotgun (WGS) entry which is preliminary data.</text>
</comment>
<dbReference type="PANTHER" id="PTHR30576:SF0">
    <property type="entry name" value="UNDECAPRENYL-PHOSPHATE N-ACETYLGALACTOSAMINYL 1-PHOSPHATE TRANSFERASE-RELATED"/>
    <property type="match status" value="1"/>
</dbReference>
<dbReference type="Proteomes" id="UP000651085">
    <property type="component" value="Unassembled WGS sequence"/>
</dbReference>
<name>A0A926IRC3_9BACT</name>
<evidence type="ECO:0000259" key="3">
    <source>
        <dbReference type="Pfam" id="PF02397"/>
    </source>
</evidence>
<evidence type="ECO:0000313" key="4">
    <source>
        <dbReference type="EMBL" id="MBC8594450.1"/>
    </source>
</evidence>
<evidence type="ECO:0000256" key="2">
    <source>
        <dbReference type="SAM" id="Phobius"/>
    </source>
</evidence>
<dbReference type="InterPro" id="IPR003362">
    <property type="entry name" value="Bact_transf"/>
</dbReference>
<dbReference type="GO" id="GO:0016780">
    <property type="term" value="F:phosphotransferase activity, for other substituted phosphate groups"/>
    <property type="evidence" value="ECO:0007669"/>
    <property type="project" value="TreeGrafter"/>
</dbReference>
<keyword evidence="5" id="KW-1185">Reference proteome</keyword>
<organism evidence="4 5">
    <name type="scientific">Jilunia laotingensis</name>
    <dbReference type="NCBI Taxonomy" id="2763675"/>
    <lineage>
        <taxon>Bacteria</taxon>
        <taxon>Pseudomonadati</taxon>
        <taxon>Bacteroidota</taxon>
        <taxon>Bacteroidia</taxon>
        <taxon>Bacteroidales</taxon>
        <taxon>Bacteroidaceae</taxon>
        <taxon>Jilunia</taxon>
    </lineage>
</organism>
<dbReference type="EMBL" id="JACRTF010000001">
    <property type="protein sequence ID" value="MBC8594450.1"/>
    <property type="molecule type" value="Genomic_DNA"/>
</dbReference>
<protein>
    <submittedName>
        <fullName evidence="4">Sugar transferase</fullName>
    </submittedName>
</protein>
<keyword evidence="4" id="KW-0808">Transferase</keyword>
<evidence type="ECO:0000256" key="1">
    <source>
        <dbReference type="ARBA" id="ARBA00006464"/>
    </source>
</evidence>
<keyword evidence="2" id="KW-1133">Transmembrane helix</keyword>
<gene>
    <name evidence="4" type="ORF">H8744_14635</name>
</gene>
<reference evidence="4" key="1">
    <citation type="submission" date="2020-08" db="EMBL/GenBank/DDBJ databases">
        <title>Genome public.</title>
        <authorList>
            <person name="Liu C."/>
            <person name="Sun Q."/>
        </authorList>
    </citation>
    <scope>NUCLEOTIDE SEQUENCE</scope>
    <source>
        <strain evidence="4">N12</strain>
    </source>
</reference>
<feature type="transmembrane region" description="Helical" evidence="2">
    <location>
        <begin position="53"/>
        <end position="74"/>
    </location>
</feature>
<keyword evidence="2" id="KW-0812">Transmembrane</keyword>
<sequence>MESIIQQASDICDSLITRNNITESNSLYNEMNVHILLKDAHLMRPACKMVKRVFDIITALIILVFVFPWVYLIIACCIKVCMPGPVMFKQKRTGKDGKIFICYKFRTMDAKNRADEYVDPQMNKYSLGNFLRTTSLDELPQFWNVLKGDMSIIGPRPHMLVHDEEYISKIDIYPLRYAVKPGITGWAQVNGLRGERDIKRVKMRVEYDLWYIQHWSVLLDLKIMFRTVGVMIKK</sequence>
<accession>A0A926IRC3</accession>
<comment type="similarity">
    <text evidence="1">Belongs to the bacterial sugar transferase family.</text>
</comment>
<keyword evidence="2" id="KW-0472">Membrane</keyword>
<dbReference type="Pfam" id="PF02397">
    <property type="entry name" value="Bac_transf"/>
    <property type="match status" value="1"/>
</dbReference>
<evidence type="ECO:0000313" key="5">
    <source>
        <dbReference type="Proteomes" id="UP000651085"/>
    </source>
</evidence>
<proteinExistence type="inferred from homology"/>
<dbReference type="RefSeq" id="WP_262435541.1">
    <property type="nucleotide sequence ID" value="NZ_JACRTF010000001.1"/>
</dbReference>
<dbReference type="PANTHER" id="PTHR30576">
    <property type="entry name" value="COLANIC BIOSYNTHESIS UDP-GLUCOSE LIPID CARRIER TRANSFERASE"/>
    <property type="match status" value="1"/>
</dbReference>
<feature type="domain" description="Bacterial sugar transferase" evidence="3">
    <location>
        <begin position="51"/>
        <end position="232"/>
    </location>
</feature>
<dbReference type="AlphaFoldDB" id="A0A926IRC3"/>